<sequence length="99" mass="10981">ATVYVHQHSIRFKLDNKKHIVDLETFRDMFHICPRIPGQSFDELPFEAKILEFLREVAPKPKASARRKRGGSDSSTTPPTAVASPRPTIAATPKLTAAA</sequence>
<evidence type="ECO:0000256" key="1">
    <source>
        <dbReference type="SAM" id="MobiDB-lite"/>
    </source>
</evidence>
<dbReference type="AlphaFoldDB" id="A0A699TC56"/>
<proteinExistence type="predicted"/>
<feature type="region of interest" description="Disordered" evidence="1">
    <location>
        <begin position="60"/>
        <end position="99"/>
    </location>
</feature>
<feature type="non-terminal residue" evidence="2">
    <location>
        <position position="1"/>
    </location>
</feature>
<feature type="non-terminal residue" evidence="2">
    <location>
        <position position="99"/>
    </location>
</feature>
<name>A0A699TC56_TANCI</name>
<dbReference type="EMBL" id="BKCJ011225453">
    <property type="protein sequence ID" value="GFD06516.1"/>
    <property type="molecule type" value="Genomic_DNA"/>
</dbReference>
<organism evidence="2">
    <name type="scientific">Tanacetum cinerariifolium</name>
    <name type="common">Dalmatian daisy</name>
    <name type="synonym">Chrysanthemum cinerariifolium</name>
    <dbReference type="NCBI Taxonomy" id="118510"/>
    <lineage>
        <taxon>Eukaryota</taxon>
        <taxon>Viridiplantae</taxon>
        <taxon>Streptophyta</taxon>
        <taxon>Embryophyta</taxon>
        <taxon>Tracheophyta</taxon>
        <taxon>Spermatophyta</taxon>
        <taxon>Magnoliopsida</taxon>
        <taxon>eudicotyledons</taxon>
        <taxon>Gunneridae</taxon>
        <taxon>Pentapetalae</taxon>
        <taxon>asterids</taxon>
        <taxon>campanulids</taxon>
        <taxon>Asterales</taxon>
        <taxon>Asteraceae</taxon>
        <taxon>Asteroideae</taxon>
        <taxon>Anthemideae</taxon>
        <taxon>Anthemidinae</taxon>
        <taxon>Tanacetum</taxon>
    </lineage>
</organism>
<comment type="caution">
    <text evidence="2">The sequence shown here is derived from an EMBL/GenBank/DDBJ whole genome shotgun (WGS) entry which is preliminary data.</text>
</comment>
<reference evidence="2" key="1">
    <citation type="journal article" date="2019" name="Sci. Rep.">
        <title>Draft genome of Tanacetum cinerariifolium, the natural source of mosquito coil.</title>
        <authorList>
            <person name="Yamashiro T."/>
            <person name="Shiraishi A."/>
            <person name="Satake H."/>
            <person name="Nakayama K."/>
        </authorList>
    </citation>
    <scope>NUCLEOTIDE SEQUENCE</scope>
</reference>
<accession>A0A699TC56</accession>
<gene>
    <name evidence="2" type="ORF">Tci_878485</name>
</gene>
<evidence type="ECO:0000313" key="2">
    <source>
        <dbReference type="EMBL" id="GFD06516.1"/>
    </source>
</evidence>
<protein>
    <submittedName>
        <fullName evidence="2">Uncharacterized protein</fullName>
    </submittedName>
</protein>